<dbReference type="Pfam" id="PF13128">
    <property type="entry name" value="DUF3954"/>
    <property type="match status" value="1"/>
</dbReference>
<sequence>MTVEIDVSTNQILVVKDGQVIPIAPPTSGFGSQAAIWVKGKVDRVESLEQKKI</sequence>
<protein>
    <submittedName>
        <fullName evidence="1">DUF3954 domain-containing protein</fullName>
    </submittedName>
</protein>
<comment type="caution">
    <text evidence="1">The sequence shown here is derived from an EMBL/GenBank/DDBJ whole genome shotgun (WGS) entry which is preliminary data.</text>
</comment>
<evidence type="ECO:0000313" key="1">
    <source>
        <dbReference type="EMBL" id="MBP3951145.1"/>
    </source>
</evidence>
<dbReference type="EMBL" id="JAGKSQ010000003">
    <property type="protein sequence ID" value="MBP3951145.1"/>
    <property type="molecule type" value="Genomic_DNA"/>
</dbReference>
<reference evidence="1" key="1">
    <citation type="submission" date="2021-03" db="EMBL/GenBank/DDBJ databases">
        <title>Bacillus suaedae sp. nov., isolated from Suaeda aralocaspica.</title>
        <authorList>
            <person name="Lei R.F.R."/>
        </authorList>
    </citation>
    <scope>NUCLEOTIDE SEQUENCE</scope>
    <source>
        <strain evidence="1">YZJH907-2</strain>
    </source>
</reference>
<organism evidence="1 2">
    <name type="scientific">Halalkalibacter suaedae</name>
    <dbReference type="NCBI Taxonomy" id="2822140"/>
    <lineage>
        <taxon>Bacteria</taxon>
        <taxon>Bacillati</taxon>
        <taxon>Bacillota</taxon>
        <taxon>Bacilli</taxon>
        <taxon>Bacillales</taxon>
        <taxon>Bacillaceae</taxon>
        <taxon>Halalkalibacter</taxon>
    </lineage>
</organism>
<accession>A0A941AN14</accession>
<dbReference type="AlphaFoldDB" id="A0A941AN14"/>
<name>A0A941AN14_9BACI</name>
<dbReference type="Proteomes" id="UP000678228">
    <property type="component" value="Unassembled WGS sequence"/>
</dbReference>
<keyword evidence="2" id="KW-1185">Reference proteome</keyword>
<proteinExistence type="predicted"/>
<dbReference type="InterPro" id="IPR025017">
    <property type="entry name" value="DUF3954"/>
</dbReference>
<evidence type="ECO:0000313" key="2">
    <source>
        <dbReference type="Proteomes" id="UP000678228"/>
    </source>
</evidence>
<gene>
    <name evidence="1" type="ORF">J7W16_08350</name>
</gene>